<dbReference type="InterPro" id="IPR036875">
    <property type="entry name" value="Znf_CCHC_sf"/>
</dbReference>
<comment type="caution">
    <text evidence="1">The sequence shown here is derived from an EMBL/GenBank/DDBJ whole genome shotgun (WGS) entry which is preliminary data.</text>
</comment>
<dbReference type="Proteomes" id="UP001270362">
    <property type="component" value="Unassembled WGS sequence"/>
</dbReference>
<dbReference type="EMBL" id="JAULSO010000001">
    <property type="protein sequence ID" value="KAK3693021.1"/>
    <property type="molecule type" value="Genomic_DNA"/>
</dbReference>
<dbReference type="GO" id="GO:0003676">
    <property type="term" value="F:nucleic acid binding"/>
    <property type="evidence" value="ECO:0007669"/>
    <property type="project" value="InterPro"/>
</dbReference>
<evidence type="ECO:0000313" key="1">
    <source>
        <dbReference type="EMBL" id="KAK3693021.1"/>
    </source>
</evidence>
<evidence type="ECO:0008006" key="3">
    <source>
        <dbReference type="Google" id="ProtNLM"/>
    </source>
</evidence>
<dbReference type="GO" id="GO:0008270">
    <property type="term" value="F:zinc ion binding"/>
    <property type="evidence" value="ECO:0007669"/>
    <property type="project" value="InterPro"/>
</dbReference>
<keyword evidence="2" id="KW-1185">Reference proteome</keyword>
<dbReference type="AlphaFoldDB" id="A0AAE0XGW7"/>
<proteinExistence type="predicted"/>
<name>A0AAE0XGW7_9PEZI</name>
<protein>
    <recommendedName>
        <fullName evidence="3">CCHC-type domain-containing protein</fullName>
    </recommendedName>
</protein>
<reference evidence="1" key="1">
    <citation type="journal article" date="2023" name="Mol. Phylogenet. Evol.">
        <title>Genome-scale phylogeny and comparative genomics of the fungal order Sordariales.</title>
        <authorList>
            <person name="Hensen N."/>
            <person name="Bonometti L."/>
            <person name="Westerberg I."/>
            <person name="Brannstrom I.O."/>
            <person name="Guillou S."/>
            <person name="Cros-Aarteil S."/>
            <person name="Calhoun S."/>
            <person name="Haridas S."/>
            <person name="Kuo A."/>
            <person name="Mondo S."/>
            <person name="Pangilinan J."/>
            <person name="Riley R."/>
            <person name="LaButti K."/>
            <person name="Andreopoulos B."/>
            <person name="Lipzen A."/>
            <person name="Chen C."/>
            <person name="Yan M."/>
            <person name="Daum C."/>
            <person name="Ng V."/>
            <person name="Clum A."/>
            <person name="Steindorff A."/>
            <person name="Ohm R.A."/>
            <person name="Martin F."/>
            <person name="Silar P."/>
            <person name="Natvig D.O."/>
            <person name="Lalanne C."/>
            <person name="Gautier V."/>
            <person name="Ament-Velasquez S.L."/>
            <person name="Kruys A."/>
            <person name="Hutchinson M.I."/>
            <person name="Powell A.J."/>
            <person name="Barry K."/>
            <person name="Miller A.N."/>
            <person name="Grigoriev I.V."/>
            <person name="Debuchy R."/>
            <person name="Gladieux P."/>
            <person name="Hiltunen Thoren M."/>
            <person name="Johannesson H."/>
        </authorList>
    </citation>
    <scope>NUCLEOTIDE SEQUENCE</scope>
    <source>
        <strain evidence="1">CBS 314.62</strain>
    </source>
</reference>
<reference evidence="1" key="2">
    <citation type="submission" date="2023-06" db="EMBL/GenBank/DDBJ databases">
        <authorList>
            <consortium name="Lawrence Berkeley National Laboratory"/>
            <person name="Haridas S."/>
            <person name="Hensen N."/>
            <person name="Bonometti L."/>
            <person name="Westerberg I."/>
            <person name="Brannstrom I.O."/>
            <person name="Guillou S."/>
            <person name="Cros-Aarteil S."/>
            <person name="Calhoun S."/>
            <person name="Kuo A."/>
            <person name="Mondo S."/>
            <person name="Pangilinan J."/>
            <person name="Riley R."/>
            <person name="Labutti K."/>
            <person name="Andreopoulos B."/>
            <person name="Lipzen A."/>
            <person name="Chen C."/>
            <person name="Yanf M."/>
            <person name="Daum C."/>
            <person name="Ng V."/>
            <person name="Clum A."/>
            <person name="Steindorff A."/>
            <person name="Ohm R."/>
            <person name="Martin F."/>
            <person name="Silar P."/>
            <person name="Natvig D."/>
            <person name="Lalanne C."/>
            <person name="Gautier V."/>
            <person name="Ament-Velasquez S.L."/>
            <person name="Kruys A."/>
            <person name="Hutchinson M.I."/>
            <person name="Powell A.J."/>
            <person name="Barry K."/>
            <person name="Miller A.N."/>
            <person name="Grigoriev I.V."/>
            <person name="Debuchy R."/>
            <person name="Gladieux P."/>
            <person name="Thoren M.H."/>
            <person name="Johannesson H."/>
        </authorList>
    </citation>
    <scope>NUCLEOTIDE SEQUENCE</scope>
    <source>
        <strain evidence="1">CBS 314.62</strain>
    </source>
</reference>
<evidence type="ECO:0000313" key="2">
    <source>
        <dbReference type="Proteomes" id="UP001270362"/>
    </source>
</evidence>
<accession>A0AAE0XGW7</accession>
<sequence>MAEGWSMEFRICIMPGYHDDDEESNCQIAEHKSQAKSAKPLFDFNFYTNQDKCGNCHEKGHRVIHCVKQTILGDIAACPFCNHDDHIGSDCGGKSLWWEAKKWELCWNPWIGLPPLRLPEDLFAEAINPVGEKRAKGCPMTRDQARIWRKTIPRMPRESNGGIYMTIRLFDGLGRVSFHKHSPHRSH</sequence>
<dbReference type="SUPFAM" id="SSF57756">
    <property type="entry name" value="Retrovirus zinc finger-like domains"/>
    <property type="match status" value="1"/>
</dbReference>
<organism evidence="1 2">
    <name type="scientific">Podospora appendiculata</name>
    <dbReference type="NCBI Taxonomy" id="314037"/>
    <lineage>
        <taxon>Eukaryota</taxon>
        <taxon>Fungi</taxon>
        <taxon>Dikarya</taxon>
        <taxon>Ascomycota</taxon>
        <taxon>Pezizomycotina</taxon>
        <taxon>Sordariomycetes</taxon>
        <taxon>Sordariomycetidae</taxon>
        <taxon>Sordariales</taxon>
        <taxon>Podosporaceae</taxon>
        <taxon>Podospora</taxon>
    </lineage>
</organism>
<gene>
    <name evidence="1" type="ORF">B0T22DRAFT_448811</name>
</gene>